<reference evidence="1" key="1">
    <citation type="journal article" date="2021" name="Proc. Natl. Acad. Sci. U.S.A.">
        <title>A Catalog of Tens of Thousands of Viruses from Human Metagenomes Reveals Hidden Associations with Chronic Diseases.</title>
        <authorList>
            <person name="Tisza M.J."/>
            <person name="Buck C.B."/>
        </authorList>
    </citation>
    <scope>NUCLEOTIDE SEQUENCE</scope>
    <source>
        <strain evidence="1">CtaLC6</strain>
    </source>
</reference>
<organism evidence="1">
    <name type="scientific">Siphoviridae sp. ctaLC6</name>
    <dbReference type="NCBI Taxonomy" id="2826387"/>
    <lineage>
        <taxon>Viruses</taxon>
        <taxon>Duplodnaviria</taxon>
        <taxon>Heunggongvirae</taxon>
        <taxon>Uroviricota</taxon>
        <taxon>Caudoviricetes</taxon>
    </lineage>
</organism>
<accession>A0A8S5MPM7</accession>
<dbReference type="EMBL" id="BK014957">
    <property type="protein sequence ID" value="DAD84317.1"/>
    <property type="molecule type" value="Genomic_DNA"/>
</dbReference>
<protein>
    <submittedName>
        <fullName evidence="1">Uncharacterized protein</fullName>
    </submittedName>
</protein>
<name>A0A8S5MPM7_9CAUD</name>
<sequence length="34" mass="4145">MSGRPFCLQSKFFCSKRIKNEPTYYHHKPLIYSH</sequence>
<evidence type="ECO:0000313" key="1">
    <source>
        <dbReference type="EMBL" id="DAD84317.1"/>
    </source>
</evidence>
<proteinExistence type="predicted"/>